<dbReference type="GO" id="GO:0005737">
    <property type="term" value="C:cytoplasm"/>
    <property type="evidence" value="ECO:0007669"/>
    <property type="project" value="UniProtKB-SubCell"/>
</dbReference>
<sequence>MRRLSYRSGSWCNNHSEPYIRLTRSFLCFDVAFGGILDSISRLFNFKLLRVLDIGLIQFYQFPIGLLKLIHLRFLAVTAACELPSSISELWSLQTFVVYGPWLSRRCNKAPTLPPEIWNMSHLRHVSLSAACYLPDPPSPKTMKGILRFYKIFEHFGKSVPQAAPGKSLTASIIYRS</sequence>
<dbReference type="InterPro" id="IPR044974">
    <property type="entry name" value="Disease_R_plants"/>
</dbReference>
<gene>
    <name evidence="1" type="ORF">ACH5RR_029784</name>
</gene>
<organism evidence="1 2">
    <name type="scientific">Cinchona calisaya</name>
    <dbReference type="NCBI Taxonomy" id="153742"/>
    <lineage>
        <taxon>Eukaryota</taxon>
        <taxon>Viridiplantae</taxon>
        <taxon>Streptophyta</taxon>
        <taxon>Embryophyta</taxon>
        <taxon>Tracheophyta</taxon>
        <taxon>Spermatophyta</taxon>
        <taxon>Magnoliopsida</taxon>
        <taxon>eudicotyledons</taxon>
        <taxon>Gunneridae</taxon>
        <taxon>Pentapetalae</taxon>
        <taxon>asterids</taxon>
        <taxon>lamiids</taxon>
        <taxon>Gentianales</taxon>
        <taxon>Rubiaceae</taxon>
        <taxon>Cinchonoideae</taxon>
        <taxon>Cinchoneae</taxon>
        <taxon>Cinchona</taxon>
    </lineage>
</organism>
<dbReference type="PANTHER" id="PTHR23155">
    <property type="entry name" value="DISEASE RESISTANCE PROTEIN RP"/>
    <property type="match status" value="1"/>
</dbReference>
<dbReference type="EMBL" id="JBJUIK010000012">
    <property type="protein sequence ID" value="KAL3510383.1"/>
    <property type="molecule type" value="Genomic_DNA"/>
</dbReference>
<dbReference type="Gene3D" id="3.80.10.10">
    <property type="entry name" value="Ribonuclease Inhibitor"/>
    <property type="match status" value="1"/>
</dbReference>
<accession>A0ABD2YTW7</accession>
<keyword evidence="2" id="KW-1185">Reference proteome</keyword>
<evidence type="ECO:0000313" key="2">
    <source>
        <dbReference type="Proteomes" id="UP001630127"/>
    </source>
</evidence>
<comment type="caution">
    <text evidence="1">The sequence shown here is derived from an EMBL/GenBank/DDBJ whole genome shotgun (WGS) entry which is preliminary data.</text>
</comment>
<dbReference type="PANTHER" id="PTHR23155:SF1152">
    <property type="entry name" value="AAA+ ATPASE DOMAIN-CONTAINING PROTEIN"/>
    <property type="match status" value="1"/>
</dbReference>
<name>A0ABD2YTW7_9GENT</name>
<dbReference type="InterPro" id="IPR032675">
    <property type="entry name" value="LRR_dom_sf"/>
</dbReference>
<proteinExistence type="predicted"/>
<reference evidence="1 2" key="1">
    <citation type="submission" date="2024-11" db="EMBL/GenBank/DDBJ databases">
        <title>A near-complete genome assembly of Cinchona calisaya.</title>
        <authorList>
            <person name="Lian D.C."/>
            <person name="Zhao X.W."/>
            <person name="Wei L."/>
        </authorList>
    </citation>
    <scope>NUCLEOTIDE SEQUENCE [LARGE SCALE GENOMIC DNA]</scope>
    <source>
        <tissue evidence="1">Nenye</tissue>
    </source>
</reference>
<dbReference type="SUPFAM" id="SSF52058">
    <property type="entry name" value="L domain-like"/>
    <property type="match status" value="1"/>
</dbReference>
<evidence type="ECO:0000313" key="1">
    <source>
        <dbReference type="EMBL" id="KAL3510383.1"/>
    </source>
</evidence>
<dbReference type="Proteomes" id="UP001630127">
    <property type="component" value="Unassembled WGS sequence"/>
</dbReference>
<protein>
    <submittedName>
        <fullName evidence="1">Uncharacterized protein</fullName>
    </submittedName>
</protein>
<dbReference type="AlphaFoldDB" id="A0ABD2YTW7"/>